<evidence type="ECO:0000313" key="3">
    <source>
        <dbReference type="EMBL" id="ELV11198.1"/>
    </source>
</evidence>
<keyword evidence="4" id="KW-1185">Reference proteome</keyword>
<dbReference type="Pfam" id="PF00089">
    <property type="entry name" value="Trypsin"/>
    <property type="match status" value="1"/>
</dbReference>
<dbReference type="PRINTS" id="PR00722">
    <property type="entry name" value="CHYMOTRYPSIN"/>
</dbReference>
<dbReference type="EMBL" id="KB365648">
    <property type="protein sequence ID" value="ELV11198.1"/>
    <property type="molecule type" value="Genomic_DNA"/>
</dbReference>
<dbReference type="STRING" id="246437.L8Y427"/>
<dbReference type="SUPFAM" id="SSF50494">
    <property type="entry name" value="Trypsin-like serine proteases"/>
    <property type="match status" value="1"/>
</dbReference>
<accession>L8Y427</accession>
<dbReference type="Proteomes" id="UP000011518">
    <property type="component" value="Unassembled WGS sequence"/>
</dbReference>
<evidence type="ECO:0000259" key="2">
    <source>
        <dbReference type="PROSITE" id="PS50240"/>
    </source>
</evidence>
<dbReference type="InterPro" id="IPR001314">
    <property type="entry name" value="Peptidase_S1A"/>
</dbReference>
<keyword evidence="3" id="KW-0378">Hydrolase</keyword>
<keyword evidence="1" id="KW-1015">Disulfide bond</keyword>
<organism evidence="3 4">
    <name type="scientific">Tupaia chinensis</name>
    <name type="common">Chinese tree shrew</name>
    <name type="synonym">Tupaia belangeri chinensis</name>
    <dbReference type="NCBI Taxonomy" id="246437"/>
    <lineage>
        <taxon>Eukaryota</taxon>
        <taxon>Metazoa</taxon>
        <taxon>Chordata</taxon>
        <taxon>Craniata</taxon>
        <taxon>Vertebrata</taxon>
        <taxon>Euteleostomi</taxon>
        <taxon>Mammalia</taxon>
        <taxon>Eutheria</taxon>
        <taxon>Euarchontoglires</taxon>
        <taxon>Scandentia</taxon>
        <taxon>Tupaiidae</taxon>
        <taxon>Tupaia</taxon>
    </lineage>
</organism>
<dbReference type="PROSITE" id="PS50240">
    <property type="entry name" value="TRYPSIN_DOM"/>
    <property type="match status" value="1"/>
</dbReference>
<dbReference type="InterPro" id="IPR009003">
    <property type="entry name" value="Peptidase_S1_PA"/>
</dbReference>
<dbReference type="AlphaFoldDB" id="L8Y427"/>
<dbReference type="FunFam" id="2.40.10.10:FF:000039">
    <property type="entry name" value="Brain-specific serine protease 4"/>
    <property type="match status" value="1"/>
</dbReference>
<dbReference type="eggNOG" id="KOG3627">
    <property type="taxonomic scope" value="Eukaryota"/>
</dbReference>
<gene>
    <name evidence="3" type="ORF">TREES_T100013716</name>
</gene>
<evidence type="ECO:0000313" key="4">
    <source>
        <dbReference type="Proteomes" id="UP000011518"/>
    </source>
</evidence>
<reference evidence="4" key="1">
    <citation type="submission" date="2012-07" db="EMBL/GenBank/DDBJ databases">
        <title>Genome of the Chinese tree shrew, a rising model animal genetically related to primates.</title>
        <authorList>
            <person name="Zhang G."/>
            <person name="Fan Y."/>
            <person name="Yao Y."/>
            <person name="Huang Z."/>
        </authorList>
    </citation>
    <scope>NUCLEOTIDE SEQUENCE [LARGE SCALE GENOMIC DNA]</scope>
</reference>
<dbReference type="GO" id="GO:0006508">
    <property type="term" value="P:proteolysis"/>
    <property type="evidence" value="ECO:0007669"/>
    <property type="project" value="UniProtKB-KW"/>
</dbReference>
<dbReference type="CDD" id="cd00190">
    <property type="entry name" value="Tryp_SPc"/>
    <property type="match status" value="1"/>
</dbReference>
<reference evidence="4" key="2">
    <citation type="journal article" date="2013" name="Nat. Commun.">
        <title>Genome of the Chinese tree shrew.</title>
        <authorList>
            <person name="Fan Y."/>
            <person name="Huang Z.Y."/>
            <person name="Cao C.C."/>
            <person name="Chen C.S."/>
            <person name="Chen Y.X."/>
            <person name="Fan D.D."/>
            <person name="He J."/>
            <person name="Hou H.L."/>
            <person name="Hu L."/>
            <person name="Hu X.T."/>
            <person name="Jiang X.T."/>
            <person name="Lai R."/>
            <person name="Lang Y.S."/>
            <person name="Liang B."/>
            <person name="Liao S.G."/>
            <person name="Mu D."/>
            <person name="Ma Y.Y."/>
            <person name="Niu Y.Y."/>
            <person name="Sun X.Q."/>
            <person name="Xia J.Q."/>
            <person name="Xiao J."/>
            <person name="Xiong Z.Q."/>
            <person name="Xu L."/>
            <person name="Yang L."/>
            <person name="Zhang Y."/>
            <person name="Zhao W."/>
            <person name="Zhao X.D."/>
            <person name="Zheng Y.T."/>
            <person name="Zhou J.M."/>
            <person name="Zhu Y.B."/>
            <person name="Zhang G.J."/>
            <person name="Wang J."/>
            <person name="Yao Y.G."/>
        </authorList>
    </citation>
    <scope>NUCLEOTIDE SEQUENCE [LARGE SCALE GENOMIC DNA]</scope>
</reference>
<dbReference type="InterPro" id="IPR033116">
    <property type="entry name" value="TRYPSIN_SER"/>
</dbReference>
<dbReference type="InterPro" id="IPR043504">
    <property type="entry name" value="Peptidase_S1_PA_chymotrypsin"/>
</dbReference>
<dbReference type="InParanoid" id="L8Y427"/>
<dbReference type="PANTHER" id="PTHR24253:SF42">
    <property type="entry name" value="PROTEASE, SERINE 47"/>
    <property type="match status" value="1"/>
</dbReference>
<sequence>MARVVSTECGKSTVTGKIFGGKKANPERWPWQASLLLNGRHICGATLIDRNWVASAAHCFQRSHSPSDYRILLGYNQLHHPTNYSRQMTVRTVIVHSEYDKQHRMGSDITLLQLHVSVDFNSHISPACVPDSSTVLNTSRTCWISGWGMITEDTFLPRPFQLQEGEVGIIENRFCANFFQPENPSKPSNRDYGIYDDMLCAGNLMEETSICRGDSGGPLVCPVNGKWYLIGISSWSLDCRSPIGPSVFTRVSYFSNWIKENKKITPTPSPSEIPSQGTPPALGSMVSLGTVHRPGACAALVSAQTFLLLLLVPGSL</sequence>
<dbReference type="SMART" id="SM00020">
    <property type="entry name" value="Tryp_SPc"/>
    <property type="match status" value="1"/>
</dbReference>
<name>L8Y427_TUPCH</name>
<dbReference type="PANTHER" id="PTHR24253">
    <property type="entry name" value="TRANSMEMBRANE PROTEASE SERINE"/>
    <property type="match status" value="1"/>
</dbReference>
<dbReference type="PROSITE" id="PS00135">
    <property type="entry name" value="TRYPSIN_SER"/>
    <property type="match status" value="1"/>
</dbReference>
<dbReference type="GO" id="GO:0004252">
    <property type="term" value="F:serine-type endopeptidase activity"/>
    <property type="evidence" value="ECO:0007669"/>
    <property type="project" value="InterPro"/>
</dbReference>
<feature type="domain" description="Peptidase S1" evidence="2">
    <location>
        <begin position="18"/>
        <end position="263"/>
    </location>
</feature>
<keyword evidence="3" id="KW-0645">Protease</keyword>
<dbReference type="MEROPS" id="S01.045"/>
<dbReference type="InterPro" id="IPR001254">
    <property type="entry name" value="Trypsin_dom"/>
</dbReference>
<dbReference type="Gene3D" id="2.40.10.10">
    <property type="entry name" value="Trypsin-like serine proteases"/>
    <property type="match status" value="1"/>
</dbReference>
<protein>
    <submittedName>
        <fullName evidence="3">Serine protease 40</fullName>
    </submittedName>
</protein>
<evidence type="ECO:0000256" key="1">
    <source>
        <dbReference type="ARBA" id="ARBA00023157"/>
    </source>
</evidence>
<proteinExistence type="predicted"/>